<dbReference type="KEGG" id="spap:H3Z74_17670"/>
<dbReference type="RefSeq" id="WP_187760887.1">
    <property type="nucleotide sequence ID" value="NZ_CP061038.1"/>
</dbReference>
<dbReference type="EMBL" id="CP061038">
    <property type="protein sequence ID" value="QNQ08559.1"/>
    <property type="molecule type" value="Genomic_DNA"/>
</dbReference>
<accession>A0A7H0LFV6</accession>
<name>A0A7H0LFV6_9SPHN</name>
<keyword evidence="2" id="KW-1185">Reference proteome</keyword>
<reference evidence="1 2" key="1">
    <citation type="submission" date="2020-09" db="EMBL/GenBank/DDBJ databases">
        <title>Sphingomonas sp., a new species isolated from pork steak.</title>
        <authorList>
            <person name="Heidler von Heilborn D."/>
        </authorList>
    </citation>
    <scope>NUCLEOTIDE SEQUENCE [LARGE SCALE GENOMIC DNA]</scope>
    <source>
        <strain evidence="2">S8-3T</strain>
    </source>
</reference>
<proteinExistence type="predicted"/>
<evidence type="ECO:0000313" key="2">
    <source>
        <dbReference type="Proteomes" id="UP000516148"/>
    </source>
</evidence>
<gene>
    <name evidence="1" type="ORF">H3Z74_17670</name>
</gene>
<dbReference type="AlphaFoldDB" id="A0A7H0LFV6"/>
<sequence>MTDILEAATHIDVAPIDETDPVAEATLPPQFYELTEPLTVERHGTWRLLPGDLAFARDANSIMLATSEFAAASRSYPILFAGNDGLPIALLGLERSNDFVASGRWAADTYIPAYIRRHPFIFFATEEPDRFVLGIDVTSPRIVRGGDRGVALFDGDTASAATTQALHFCEAFRRDCAVTRRFADALLERDLLVDRRATVTLPGGGAFDIDGFKLVDRDRFDALDDATILDWHRTGWLAAIQFHFASLDRFQALLDRRAGAAAAPSAHSDSPSQGTS</sequence>
<dbReference type="InterPro" id="IPR010836">
    <property type="entry name" value="SapC"/>
</dbReference>
<dbReference type="Proteomes" id="UP000516148">
    <property type="component" value="Chromosome"/>
</dbReference>
<evidence type="ECO:0000313" key="1">
    <source>
        <dbReference type="EMBL" id="QNQ08559.1"/>
    </source>
</evidence>
<organism evidence="1 2">
    <name type="scientific">Sphingomonas alpina</name>
    <dbReference type="NCBI Taxonomy" id="653931"/>
    <lineage>
        <taxon>Bacteria</taxon>
        <taxon>Pseudomonadati</taxon>
        <taxon>Pseudomonadota</taxon>
        <taxon>Alphaproteobacteria</taxon>
        <taxon>Sphingomonadales</taxon>
        <taxon>Sphingomonadaceae</taxon>
        <taxon>Sphingomonas</taxon>
    </lineage>
</organism>
<protein>
    <submittedName>
        <fullName evidence="1">SapC family protein</fullName>
    </submittedName>
</protein>
<dbReference type="Pfam" id="PF07277">
    <property type="entry name" value="SapC"/>
    <property type="match status" value="1"/>
</dbReference>